<keyword evidence="9" id="KW-0186">Copper</keyword>
<evidence type="ECO:0000256" key="1">
    <source>
        <dbReference type="ARBA" id="ARBA00000349"/>
    </source>
</evidence>
<dbReference type="GO" id="GO:0005576">
    <property type="term" value="C:extracellular region"/>
    <property type="evidence" value="ECO:0007669"/>
    <property type="project" value="UniProtKB-SubCell"/>
</dbReference>
<keyword evidence="11" id="KW-0732">Signal</keyword>
<dbReference type="Pfam" id="PF07731">
    <property type="entry name" value="Cu-oxidase_2"/>
    <property type="match status" value="1"/>
</dbReference>
<keyword evidence="14" id="KW-1185">Reference proteome</keyword>
<dbReference type="GO" id="GO:0052716">
    <property type="term" value="F:hydroquinone:oxygen oxidoreductase activity"/>
    <property type="evidence" value="ECO:0007669"/>
    <property type="project" value="UniProtKB-EC"/>
</dbReference>
<reference evidence="13 14" key="1">
    <citation type="submission" date="2019-02" db="EMBL/GenBank/DDBJ databases">
        <title>Genome sequencing of the rare red list fungi Hericium alpestre (H. flagellum).</title>
        <authorList>
            <person name="Buettner E."/>
            <person name="Kellner H."/>
        </authorList>
    </citation>
    <scope>NUCLEOTIDE SEQUENCE [LARGE SCALE GENOMIC DNA]</scope>
    <source>
        <strain evidence="13 14">DSM 108284</strain>
    </source>
</reference>
<feature type="chain" id="PRO_5021351114" description="laccase" evidence="11">
    <location>
        <begin position="24"/>
        <end position="235"/>
    </location>
</feature>
<sequence length="235" mass="25938">MSVLSNYWMCLLLSAPIAQITDSGVNSTILHYQGMPHAEPATKQHCNINLNLCHCCASRWCPHPWKPKYSGVDKSIHLEQGLPREQCHDPGTQGAHPAADPEQHDKAAGPAPVGSIYDLQRNQTVDVTILGGVLTLPHLIHLHRHLFYVVKSAGNSSFNFENPVLCDTVMMGTEEGNDVVIRFVADNPGPWIIHCGFAAVLAEDIKNVARDQDVPESWKQLCPTYDAFKNETQGQ</sequence>
<comment type="similarity">
    <text evidence="4">Belongs to the multicopper oxidase family.</text>
</comment>
<evidence type="ECO:0000256" key="4">
    <source>
        <dbReference type="ARBA" id="ARBA00010609"/>
    </source>
</evidence>
<comment type="catalytic activity">
    <reaction evidence="1">
        <text>4 hydroquinone + O2 = 4 benzosemiquinone + 2 H2O</text>
        <dbReference type="Rhea" id="RHEA:11276"/>
        <dbReference type="ChEBI" id="CHEBI:15377"/>
        <dbReference type="ChEBI" id="CHEBI:15379"/>
        <dbReference type="ChEBI" id="CHEBI:17594"/>
        <dbReference type="ChEBI" id="CHEBI:17977"/>
        <dbReference type="EC" id="1.10.3.2"/>
    </reaction>
</comment>
<dbReference type="SUPFAM" id="SSF49503">
    <property type="entry name" value="Cupredoxins"/>
    <property type="match status" value="1"/>
</dbReference>
<dbReference type="AlphaFoldDB" id="A0A4Y9ZJ22"/>
<evidence type="ECO:0000256" key="5">
    <source>
        <dbReference type="ARBA" id="ARBA00012297"/>
    </source>
</evidence>
<dbReference type="InterPro" id="IPR011706">
    <property type="entry name" value="Cu-oxidase_C"/>
</dbReference>
<accession>A0A4Y9ZJ22</accession>
<dbReference type="OrthoDB" id="2121828at2759"/>
<evidence type="ECO:0000313" key="13">
    <source>
        <dbReference type="EMBL" id="TFY73883.1"/>
    </source>
</evidence>
<feature type="domain" description="Plastocyanin-like" evidence="12">
    <location>
        <begin position="112"/>
        <end position="199"/>
    </location>
</feature>
<evidence type="ECO:0000256" key="10">
    <source>
        <dbReference type="SAM" id="MobiDB-lite"/>
    </source>
</evidence>
<proteinExistence type="inferred from homology"/>
<comment type="subcellular location">
    <subcellularLocation>
        <location evidence="3">Secreted</location>
    </subcellularLocation>
</comment>
<dbReference type="EC" id="1.10.3.2" evidence="5"/>
<dbReference type="Gene3D" id="2.60.40.420">
    <property type="entry name" value="Cupredoxins - blue copper proteins"/>
    <property type="match status" value="1"/>
</dbReference>
<dbReference type="PANTHER" id="PTHR11709:SF394">
    <property type="entry name" value="FI03373P-RELATED"/>
    <property type="match status" value="1"/>
</dbReference>
<evidence type="ECO:0000256" key="7">
    <source>
        <dbReference type="ARBA" id="ARBA00022723"/>
    </source>
</evidence>
<comment type="cofactor">
    <cofactor evidence="2">
        <name>Cu cation</name>
        <dbReference type="ChEBI" id="CHEBI:23378"/>
    </cofactor>
</comment>
<comment type="caution">
    <text evidence="13">The sequence shown here is derived from an EMBL/GenBank/DDBJ whole genome shotgun (WGS) entry which is preliminary data.</text>
</comment>
<name>A0A4Y9ZJ22_9AGAM</name>
<dbReference type="STRING" id="135208.A0A4Y9ZJ22"/>
<evidence type="ECO:0000256" key="8">
    <source>
        <dbReference type="ARBA" id="ARBA00023002"/>
    </source>
</evidence>
<dbReference type="InterPro" id="IPR045087">
    <property type="entry name" value="Cu-oxidase_fam"/>
</dbReference>
<evidence type="ECO:0000256" key="6">
    <source>
        <dbReference type="ARBA" id="ARBA00022525"/>
    </source>
</evidence>
<keyword evidence="7" id="KW-0479">Metal-binding</keyword>
<evidence type="ECO:0000259" key="12">
    <source>
        <dbReference type="Pfam" id="PF07731"/>
    </source>
</evidence>
<dbReference type="EMBL" id="SFCI01002456">
    <property type="protein sequence ID" value="TFY73883.1"/>
    <property type="molecule type" value="Genomic_DNA"/>
</dbReference>
<evidence type="ECO:0000256" key="2">
    <source>
        <dbReference type="ARBA" id="ARBA00001935"/>
    </source>
</evidence>
<dbReference type="GO" id="GO:0005507">
    <property type="term" value="F:copper ion binding"/>
    <property type="evidence" value="ECO:0007669"/>
    <property type="project" value="InterPro"/>
</dbReference>
<evidence type="ECO:0000256" key="9">
    <source>
        <dbReference type="ARBA" id="ARBA00023008"/>
    </source>
</evidence>
<dbReference type="Proteomes" id="UP000298061">
    <property type="component" value="Unassembled WGS sequence"/>
</dbReference>
<gene>
    <name evidence="13" type="ORF">EWM64_g10129</name>
</gene>
<evidence type="ECO:0000256" key="3">
    <source>
        <dbReference type="ARBA" id="ARBA00004613"/>
    </source>
</evidence>
<feature type="signal peptide" evidence="11">
    <location>
        <begin position="1"/>
        <end position="23"/>
    </location>
</feature>
<evidence type="ECO:0000313" key="14">
    <source>
        <dbReference type="Proteomes" id="UP000298061"/>
    </source>
</evidence>
<keyword evidence="8" id="KW-0560">Oxidoreductase</keyword>
<protein>
    <recommendedName>
        <fullName evidence="5">laccase</fullName>
        <ecNumber evidence="5">1.10.3.2</ecNumber>
    </recommendedName>
</protein>
<dbReference type="PANTHER" id="PTHR11709">
    <property type="entry name" value="MULTI-COPPER OXIDASE"/>
    <property type="match status" value="1"/>
</dbReference>
<keyword evidence="6" id="KW-0964">Secreted</keyword>
<dbReference type="InterPro" id="IPR008972">
    <property type="entry name" value="Cupredoxin"/>
</dbReference>
<feature type="region of interest" description="Disordered" evidence="10">
    <location>
        <begin position="84"/>
        <end position="111"/>
    </location>
</feature>
<organism evidence="13 14">
    <name type="scientific">Hericium alpestre</name>
    <dbReference type="NCBI Taxonomy" id="135208"/>
    <lineage>
        <taxon>Eukaryota</taxon>
        <taxon>Fungi</taxon>
        <taxon>Dikarya</taxon>
        <taxon>Basidiomycota</taxon>
        <taxon>Agaricomycotina</taxon>
        <taxon>Agaricomycetes</taxon>
        <taxon>Russulales</taxon>
        <taxon>Hericiaceae</taxon>
        <taxon>Hericium</taxon>
    </lineage>
</organism>
<evidence type="ECO:0000256" key="11">
    <source>
        <dbReference type="SAM" id="SignalP"/>
    </source>
</evidence>